<evidence type="ECO:0000256" key="18">
    <source>
        <dbReference type="ARBA" id="ARBA00036928"/>
    </source>
</evidence>
<dbReference type="EC" id="2.4.1.-" evidence="19"/>
<keyword evidence="7" id="KW-0735">Signal-anchor</keyword>
<evidence type="ECO:0000259" key="20">
    <source>
        <dbReference type="Pfam" id="PF00852"/>
    </source>
</evidence>
<evidence type="ECO:0000256" key="3">
    <source>
        <dbReference type="ARBA" id="ARBA00008919"/>
    </source>
</evidence>
<reference evidence="22" key="2">
    <citation type="submission" date="2025-09" db="UniProtKB">
        <authorList>
            <consortium name="Ensembl"/>
        </authorList>
    </citation>
    <scope>IDENTIFICATION</scope>
</reference>
<dbReference type="InterPro" id="IPR001503">
    <property type="entry name" value="Glyco_trans_10"/>
</dbReference>
<dbReference type="Proteomes" id="UP000694545">
    <property type="component" value="Unplaced"/>
</dbReference>
<feature type="domain" description="Fucosyltransferase C-terminal" evidence="20">
    <location>
        <begin position="144"/>
        <end position="318"/>
    </location>
</feature>
<evidence type="ECO:0000256" key="2">
    <source>
        <dbReference type="ARBA" id="ARBA00004922"/>
    </source>
</evidence>
<comment type="catalytic activity">
    <reaction evidence="16">
        <text>an alpha-Neu5Ac-(2-&gt;3)-beta-D-Gal-(1-&gt;3)-D-GlcNAc derivative + GDP-beta-L-fucose = an alpha-Neu5Ac-(2-&gt;3)-beta-D-Gal-(1-&gt;3)-[alpha-L-Fuc-(1-&gt;4)]-beta-D-GlcNAc derivative + GDP + H(+)</text>
        <dbReference type="Rhea" id="RHEA:62904"/>
        <dbReference type="ChEBI" id="CHEBI:15378"/>
        <dbReference type="ChEBI" id="CHEBI:57273"/>
        <dbReference type="ChEBI" id="CHEBI:58189"/>
        <dbReference type="ChEBI" id="CHEBI:146021"/>
        <dbReference type="ChEBI" id="CHEBI:146022"/>
    </reaction>
    <physiologicalReaction direction="left-to-right" evidence="16">
        <dbReference type="Rhea" id="RHEA:62905"/>
    </physiologicalReaction>
</comment>
<organism evidence="22 23">
    <name type="scientific">Varanus komodoensis</name>
    <name type="common">Komodo dragon</name>
    <dbReference type="NCBI Taxonomy" id="61221"/>
    <lineage>
        <taxon>Eukaryota</taxon>
        <taxon>Metazoa</taxon>
        <taxon>Chordata</taxon>
        <taxon>Craniata</taxon>
        <taxon>Vertebrata</taxon>
        <taxon>Euteleostomi</taxon>
        <taxon>Lepidosauria</taxon>
        <taxon>Squamata</taxon>
        <taxon>Bifurcata</taxon>
        <taxon>Unidentata</taxon>
        <taxon>Episquamata</taxon>
        <taxon>Toxicofera</taxon>
        <taxon>Anguimorpha</taxon>
        <taxon>Paleoanguimorpha</taxon>
        <taxon>Varanoidea</taxon>
        <taxon>Varanidae</taxon>
        <taxon>Varanus</taxon>
    </lineage>
</organism>
<sequence>GLQLMDLWLQLRGRKGDTQLEHAALTILLWTWPFGIPFPIESCATLLDIPACQFTANRSWYRKADAVIMHHYDVRPSRTRLPREPRPPLQRWIWFNMESPTTFPIPDFLDNLFNLTMSYRRDSDIFIPYGWLEVLAESQAVAVPPKSKLVAWVVSHWNPNFARVKYYAELKKYLQVDVYGRGHLPLPRNKHLSTLSQYKFYLAFENSIHEDYITEKVWRNALLSWAVPVVLGPPRKNYESFLPPESFIHVDDFPTAKELASFLQDLGRNTTRYESYFQWRSRLKPVGHTSWGFQYCRACQALQKRPTQYQAVPELRKWFT</sequence>
<evidence type="ECO:0000256" key="6">
    <source>
        <dbReference type="ARBA" id="ARBA00022692"/>
    </source>
</evidence>
<dbReference type="Ensembl" id="ENSVKKT00000012329.1">
    <property type="protein sequence ID" value="ENSVKKP00000012044.1"/>
    <property type="gene ID" value="ENSVKKG00000008372.1"/>
</dbReference>
<dbReference type="SUPFAM" id="SSF53756">
    <property type="entry name" value="UDP-Glycosyltransferase/glycogen phosphorylase"/>
    <property type="match status" value="1"/>
</dbReference>
<comment type="catalytic activity">
    <reaction evidence="17">
        <text>an N-acetyl-alpha-neuraminyl-(2-&gt;3)-beta-D-galactosyl-(1-&gt;4)-N-acetyl-beta-D-glucosaminyl derivative + GDP-beta-L-fucose = an alpha-Neu5Ac-(2-&gt;3)-beta-D-Gal-(1-&gt;4)-[alpha-L-Fuc-(1-&gt;3)]-beta-D-GlcNAc derivative + GDP + H(+)</text>
        <dbReference type="Rhea" id="RHEA:56076"/>
        <dbReference type="ChEBI" id="CHEBI:15378"/>
        <dbReference type="ChEBI" id="CHEBI:57273"/>
        <dbReference type="ChEBI" id="CHEBI:58189"/>
        <dbReference type="ChEBI" id="CHEBI:136545"/>
        <dbReference type="ChEBI" id="CHEBI:139509"/>
    </reaction>
    <physiologicalReaction direction="left-to-right" evidence="17">
        <dbReference type="Rhea" id="RHEA:56077"/>
    </physiologicalReaction>
</comment>
<dbReference type="Gene3D" id="3.40.50.11660">
    <property type="entry name" value="Glycosyl transferase family 10, C-terminal domain"/>
    <property type="match status" value="1"/>
</dbReference>
<dbReference type="GO" id="GO:0006629">
    <property type="term" value="P:lipid metabolic process"/>
    <property type="evidence" value="ECO:0007669"/>
    <property type="project" value="UniProtKB-KW"/>
</dbReference>
<accession>A0A8D2JB15</accession>
<comment type="catalytic activity">
    <reaction evidence="18">
        <text>beta-D-galactosyl-(1-&gt;4)-N-acetyl-D-glucosamine + GDP-beta-L-fucose = beta-D-galactosyl-(1-&gt;4)-[alpha-L-fucosyl-(1-&gt;3)]-N-acetyl-D-glucosamine + GDP + H(+)</text>
        <dbReference type="Rhea" id="RHEA:62824"/>
        <dbReference type="ChEBI" id="CHEBI:15378"/>
        <dbReference type="ChEBI" id="CHEBI:57273"/>
        <dbReference type="ChEBI" id="CHEBI:58189"/>
        <dbReference type="ChEBI" id="CHEBI:60152"/>
        <dbReference type="ChEBI" id="CHEBI:62287"/>
    </reaction>
    <physiologicalReaction direction="left-to-right" evidence="18">
        <dbReference type="Rhea" id="RHEA:62825"/>
    </physiologicalReaction>
</comment>
<protein>
    <recommendedName>
        <fullName evidence="19">Fucosyltransferase</fullName>
        <ecNumber evidence="19">2.4.1.-</ecNumber>
    </recommendedName>
</protein>
<evidence type="ECO:0000256" key="16">
    <source>
        <dbReference type="ARBA" id="ARBA00036468"/>
    </source>
</evidence>
<evidence type="ECO:0000256" key="11">
    <source>
        <dbReference type="ARBA" id="ARBA00023136"/>
    </source>
</evidence>
<evidence type="ECO:0000256" key="7">
    <source>
        <dbReference type="ARBA" id="ARBA00022968"/>
    </source>
</evidence>
<dbReference type="PANTHER" id="PTHR11929:SF11">
    <property type="entry name" value="4-GALACTOSYL-N-ACETYLGLUCOSAMINIDE 3-ALPHA-L-FUCOSYLTRANSFERASE FUT5"/>
    <property type="match status" value="1"/>
</dbReference>
<evidence type="ECO:0000256" key="19">
    <source>
        <dbReference type="RuleBase" id="RU003832"/>
    </source>
</evidence>
<comment type="subcellular location">
    <subcellularLocation>
        <location evidence="1 19">Golgi apparatus</location>
        <location evidence="1 19">Golgi stack membrane</location>
        <topology evidence="1 19">Single-pass type II membrane protein</topology>
    </subcellularLocation>
</comment>
<reference evidence="22" key="1">
    <citation type="submission" date="2025-08" db="UniProtKB">
        <authorList>
            <consortium name="Ensembl"/>
        </authorList>
    </citation>
    <scope>IDENTIFICATION</scope>
</reference>
<dbReference type="InterPro" id="IPR055270">
    <property type="entry name" value="Glyco_tran_10_C"/>
</dbReference>
<evidence type="ECO:0000256" key="13">
    <source>
        <dbReference type="ARBA" id="ARBA00029329"/>
    </source>
</evidence>
<keyword evidence="5 19" id="KW-0808">Transferase</keyword>
<dbReference type="Pfam" id="PF17039">
    <property type="entry name" value="Glyco_tran_10_N"/>
    <property type="match status" value="1"/>
</dbReference>
<evidence type="ECO:0000256" key="15">
    <source>
        <dbReference type="ARBA" id="ARBA00036273"/>
    </source>
</evidence>
<evidence type="ECO:0000256" key="10">
    <source>
        <dbReference type="ARBA" id="ARBA00023098"/>
    </source>
</evidence>
<name>A0A8D2JB15_VARKO</name>
<feature type="domain" description="Fucosyltransferase N-terminal" evidence="21">
    <location>
        <begin position="25"/>
        <end position="130"/>
    </location>
</feature>
<dbReference type="GO" id="GO:0017060">
    <property type="term" value="F:3-galactosyl-N-acetylglucosaminide 4-alpha-L-fucosyltransferase activity"/>
    <property type="evidence" value="ECO:0007669"/>
    <property type="project" value="UniProtKB-EC"/>
</dbReference>
<keyword evidence="4 19" id="KW-0328">Glycosyltransferase</keyword>
<evidence type="ECO:0000256" key="12">
    <source>
        <dbReference type="ARBA" id="ARBA00023180"/>
    </source>
</evidence>
<evidence type="ECO:0000256" key="5">
    <source>
        <dbReference type="ARBA" id="ARBA00022679"/>
    </source>
</evidence>
<evidence type="ECO:0000256" key="4">
    <source>
        <dbReference type="ARBA" id="ARBA00022676"/>
    </source>
</evidence>
<dbReference type="OMA" id="PQWPWRH"/>
<evidence type="ECO:0000256" key="9">
    <source>
        <dbReference type="ARBA" id="ARBA00023034"/>
    </source>
</evidence>
<dbReference type="PANTHER" id="PTHR11929">
    <property type="entry name" value="ALPHA- 1,3 -FUCOSYLTRANSFERASE"/>
    <property type="match status" value="1"/>
</dbReference>
<dbReference type="UniPathway" id="UPA00378"/>
<dbReference type="AlphaFoldDB" id="A0A8D2JB15"/>
<evidence type="ECO:0000256" key="17">
    <source>
        <dbReference type="ARBA" id="ARBA00036481"/>
    </source>
</evidence>
<comment type="catalytic activity">
    <reaction evidence="15">
        <text>a beta-D-galactosyl-(1-&gt;3)-N-acetyl-beta-D-glucosaminyl derivative + GDP-beta-L-fucose = a beta-D-galactosyl-(1-&gt;3)-[alpha-L-fucosyl-(1-&gt;4)]-N-acetyl-beta-D-glucosaminyl derivative + GDP + H(+)</text>
        <dbReference type="Rhea" id="RHEA:23628"/>
        <dbReference type="ChEBI" id="CHEBI:15378"/>
        <dbReference type="ChEBI" id="CHEBI:57273"/>
        <dbReference type="ChEBI" id="CHEBI:58189"/>
        <dbReference type="ChEBI" id="CHEBI:133506"/>
        <dbReference type="ChEBI" id="CHEBI:140304"/>
        <dbReference type="EC" id="2.4.1.65"/>
    </reaction>
    <physiologicalReaction direction="left-to-right" evidence="15">
        <dbReference type="Rhea" id="RHEA:23629"/>
    </physiologicalReaction>
</comment>
<evidence type="ECO:0000256" key="1">
    <source>
        <dbReference type="ARBA" id="ARBA00004447"/>
    </source>
</evidence>
<evidence type="ECO:0000313" key="23">
    <source>
        <dbReference type="Proteomes" id="UP000694545"/>
    </source>
</evidence>
<evidence type="ECO:0000313" key="22">
    <source>
        <dbReference type="Ensembl" id="ENSVKKP00000012044.1"/>
    </source>
</evidence>
<keyword evidence="23" id="KW-1185">Reference proteome</keyword>
<comment type="pathway">
    <text evidence="2">Protein modification; protein glycosylation.</text>
</comment>
<evidence type="ECO:0000256" key="14">
    <source>
        <dbReference type="ARBA" id="ARBA00036052"/>
    </source>
</evidence>
<comment type="catalytic activity">
    <reaction evidence="13">
        <text>a beta-D-galactosyl-(1-&gt;4)-N-acetyl-beta-D-glucosaminyl derivative + GDP-beta-L-fucose = a beta-D-galactosyl-(1-&gt;4)-[alpha-L-fucosyl-(1-&gt;3)]-N-acetyl-beta-D-glucosaminyl derivative + GDP + H(+)</text>
        <dbReference type="Rhea" id="RHEA:14257"/>
        <dbReference type="ChEBI" id="CHEBI:15378"/>
        <dbReference type="ChEBI" id="CHEBI:57273"/>
        <dbReference type="ChEBI" id="CHEBI:58189"/>
        <dbReference type="ChEBI" id="CHEBI:133507"/>
        <dbReference type="ChEBI" id="CHEBI:137941"/>
        <dbReference type="EC" id="2.4.1.152"/>
    </reaction>
    <physiologicalReaction direction="left-to-right" evidence="13">
        <dbReference type="Rhea" id="RHEA:14258"/>
    </physiologicalReaction>
</comment>
<dbReference type="GO" id="GO:0017083">
    <property type="term" value="F:4-galactosyl-N-acetylglucosaminide 3-alpha-L-fucosyltransferase activity"/>
    <property type="evidence" value="ECO:0007669"/>
    <property type="project" value="UniProtKB-EC"/>
</dbReference>
<keyword evidence="10" id="KW-0443">Lipid metabolism</keyword>
<evidence type="ECO:0000259" key="21">
    <source>
        <dbReference type="Pfam" id="PF17039"/>
    </source>
</evidence>
<dbReference type="InterPro" id="IPR031481">
    <property type="entry name" value="Glyco_tran_10_N"/>
</dbReference>
<keyword evidence="9 19" id="KW-0333">Golgi apparatus</keyword>
<keyword evidence="6 19" id="KW-0812">Transmembrane</keyword>
<keyword evidence="12" id="KW-0325">Glycoprotein</keyword>
<keyword evidence="8" id="KW-1133">Transmembrane helix</keyword>
<keyword evidence="11" id="KW-0472">Membrane</keyword>
<comment type="similarity">
    <text evidence="3 19">Belongs to the glycosyltransferase 10 family.</text>
</comment>
<proteinExistence type="inferred from homology"/>
<dbReference type="Pfam" id="PF00852">
    <property type="entry name" value="Glyco_transf_10"/>
    <property type="match status" value="1"/>
</dbReference>
<comment type="catalytic activity">
    <reaction evidence="14">
        <text>an alpha-Neu5Ac-(2-&gt;3)-beta-D-Gal-(1-&gt;4)-beta-D-GlcNAc-(1-&gt;3)-beta-D-Gal-(1-&gt;4)-[alpha-L-Fuc-(1-&gt;3)]-beta-D-GlcNAc derivative + GDP-beta-L-fucose = an alpha-Neu5Ac-(2-&gt;3)-beta-D-Gal-(1-&gt;4)-[alpha-L-Fuc-(1-&gt;3)]-beta-D-GlcNAc-(1-&gt;3)-beta-D-Gal-(1-&gt;4)-[alpha-L-Fuc-(1-&gt;3)]-beta-D-GlcNAc derivative + GDP + H(+)</text>
        <dbReference type="Rhea" id="RHEA:52864"/>
        <dbReference type="ChEBI" id="CHEBI:15378"/>
        <dbReference type="ChEBI" id="CHEBI:57273"/>
        <dbReference type="ChEBI" id="CHEBI:58189"/>
        <dbReference type="ChEBI" id="CHEBI:145342"/>
        <dbReference type="ChEBI" id="CHEBI:145343"/>
    </reaction>
    <physiologicalReaction direction="left-to-right" evidence="14">
        <dbReference type="Rhea" id="RHEA:52865"/>
    </physiologicalReaction>
</comment>
<dbReference type="FunFam" id="3.40.50.11660:FF:000001">
    <property type="entry name" value="alpha-(1,3)-fucosyltransferase 9"/>
    <property type="match status" value="1"/>
</dbReference>
<dbReference type="InterPro" id="IPR038577">
    <property type="entry name" value="GT10-like_C_sf"/>
</dbReference>
<dbReference type="GO" id="GO:0032580">
    <property type="term" value="C:Golgi cisterna membrane"/>
    <property type="evidence" value="ECO:0007669"/>
    <property type="project" value="UniProtKB-SubCell"/>
</dbReference>
<evidence type="ECO:0000256" key="8">
    <source>
        <dbReference type="ARBA" id="ARBA00022989"/>
    </source>
</evidence>